<dbReference type="EMBL" id="CAJVPZ010028018">
    <property type="protein sequence ID" value="CAG8730090.1"/>
    <property type="molecule type" value="Genomic_DNA"/>
</dbReference>
<proteinExistence type="predicted"/>
<feature type="non-terminal residue" evidence="2">
    <location>
        <position position="90"/>
    </location>
</feature>
<evidence type="ECO:0000313" key="2">
    <source>
        <dbReference type="EMBL" id="CAG8730090.1"/>
    </source>
</evidence>
<sequence length="90" mass="10185">MSSLKHTLLKSSNFQKISQNEKAAQIRTAIEDYIDVGIKFIEYSSLQDIMLIGRGGFGEIFKAIWPQPGITVALKCIDNNYDPFKAFIKE</sequence>
<keyword evidence="1" id="KW-0547">Nucleotide-binding</keyword>
<accession>A0A9N9ICP4</accession>
<dbReference type="Proteomes" id="UP000789396">
    <property type="component" value="Unassembled WGS sequence"/>
</dbReference>
<dbReference type="InterPro" id="IPR017441">
    <property type="entry name" value="Protein_kinase_ATP_BS"/>
</dbReference>
<dbReference type="OrthoDB" id="2360213at2759"/>
<dbReference type="Gene3D" id="1.10.510.10">
    <property type="entry name" value="Transferase(Phosphotransferase) domain 1"/>
    <property type="match status" value="1"/>
</dbReference>
<comment type="caution">
    <text evidence="2">The sequence shown here is derived from an EMBL/GenBank/DDBJ whole genome shotgun (WGS) entry which is preliminary data.</text>
</comment>
<evidence type="ECO:0000313" key="3">
    <source>
        <dbReference type="Proteomes" id="UP000789396"/>
    </source>
</evidence>
<dbReference type="SUPFAM" id="SSF56112">
    <property type="entry name" value="Protein kinase-like (PK-like)"/>
    <property type="match status" value="1"/>
</dbReference>
<dbReference type="InterPro" id="IPR011009">
    <property type="entry name" value="Kinase-like_dom_sf"/>
</dbReference>
<feature type="binding site" evidence="1">
    <location>
        <position position="75"/>
    </location>
    <ligand>
        <name>ATP</name>
        <dbReference type="ChEBI" id="CHEBI:30616"/>
    </ligand>
</feature>
<gene>
    <name evidence="2" type="ORF">RFULGI_LOCUS12067</name>
</gene>
<name>A0A9N9ICP4_9GLOM</name>
<reference evidence="2" key="1">
    <citation type="submission" date="2021-06" db="EMBL/GenBank/DDBJ databases">
        <authorList>
            <person name="Kallberg Y."/>
            <person name="Tangrot J."/>
            <person name="Rosling A."/>
        </authorList>
    </citation>
    <scope>NUCLEOTIDE SEQUENCE</scope>
    <source>
        <strain evidence="2">IN212</strain>
    </source>
</reference>
<keyword evidence="1" id="KW-0067">ATP-binding</keyword>
<dbReference type="AlphaFoldDB" id="A0A9N9ICP4"/>
<keyword evidence="3" id="KW-1185">Reference proteome</keyword>
<evidence type="ECO:0000256" key="1">
    <source>
        <dbReference type="PROSITE-ProRule" id="PRU10141"/>
    </source>
</evidence>
<dbReference type="GO" id="GO:0005524">
    <property type="term" value="F:ATP binding"/>
    <property type="evidence" value="ECO:0007669"/>
    <property type="project" value="UniProtKB-UniRule"/>
</dbReference>
<protein>
    <submittedName>
        <fullName evidence="2">10778_t:CDS:1</fullName>
    </submittedName>
</protein>
<organism evidence="2 3">
    <name type="scientific">Racocetra fulgida</name>
    <dbReference type="NCBI Taxonomy" id="60492"/>
    <lineage>
        <taxon>Eukaryota</taxon>
        <taxon>Fungi</taxon>
        <taxon>Fungi incertae sedis</taxon>
        <taxon>Mucoromycota</taxon>
        <taxon>Glomeromycotina</taxon>
        <taxon>Glomeromycetes</taxon>
        <taxon>Diversisporales</taxon>
        <taxon>Gigasporaceae</taxon>
        <taxon>Racocetra</taxon>
    </lineage>
</organism>
<dbReference type="PROSITE" id="PS00107">
    <property type="entry name" value="PROTEIN_KINASE_ATP"/>
    <property type="match status" value="1"/>
</dbReference>